<evidence type="ECO:0000313" key="1">
    <source>
        <dbReference type="EMBL" id="BBZ30605.1"/>
    </source>
</evidence>
<gene>
    <name evidence="1" type="ORF">MMAD_49000</name>
</gene>
<dbReference type="Proteomes" id="UP000466517">
    <property type="component" value="Chromosome"/>
</dbReference>
<dbReference type="KEGG" id="mmag:MMAD_49000"/>
<name>A0A7I7XN56_9MYCO</name>
<accession>A0A7I7XN56</accession>
<organism evidence="1 2">
    <name type="scientific">Mycolicibacterium madagascariense</name>
    <dbReference type="NCBI Taxonomy" id="212765"/>
    <lineage>
        <taxon>Bacteria</taxon>
        <taxon>Bacillati</taxon>
        <taxon>Actinomycetota</taxon>
        <taxon>Actinomycetes</taxon>
        <taxon>Mycobacteriales</taxon>
        <taxon>Mycobacteriaceae</taxon>
        <taxon>Mycolicibacterium</taxon>
    </lineage>
</organism>
<keyword evidence="2" id="KW-1185">Reference proteome</keyword>
<dbReference type="AlphaFoldDB" id="A0A7I7XN56"/>
<dbReference type="EMBL" id="AP022610">
    <property type="protein sequence ID" value="BBZ30605.1"/>
    <property type="molecule type" value="Genomic_DNA"/>
</dbReference>
<evidence type="ECO:0000313" key="2">
    <source>
        <dbReference type="Proteomes" id="UP000466517"/>
    </source>
</evidence>
<sequence length="54" mass="5639">MGRAELGEGMGAGYLHRIRIAPRGNQPFTLGLADAELLGEIGVVVISRGHDVPA</sequence>
<protein>
    <submittedName>
        <fullName evidence="1">Uncharacterized protein</fullName>
    </submittedName>
</protein>
<proteinExistence type="predicted"/>
<reference evidence="1 2" key="1">
    <citation type="journal article" date="2019" name="Emerg. Microbes Infect.">
        <title>Comprehensive subspecies identification of 175 nontuberculous mycobacteria species based on 7547 genomic profiles.</title>
        <authorList>
            <person name="Matsumoto Y."/>
            <person name="Kinjo T."/>
            <person name="Motooka D."/>
            <person name="Nabeya D."/>
            <person name="Jung N."/>
            <person name="Uechi K."/>
            <person name="Horii T."/>
            <person name="Iida T."/>
            <person name="Fujita J."/>
            <person name="Nakamura S."/>
        </authorList>
    </citation>
    <scope>NUCLEOTIDE SEQUENCE [LARGE SCALE GENOMIC DNA]</scope>
    <source>
        <strain evidence="1 2">JCM 13574</strain>
    </source>
</reference>